<keyword evidence="1" id="KW-0418">Kinase</keyword>
<dbReference type="InterPro" id="IPR008271">
    <property type="entry name" value="Ser/Thr_kinase_AS"/>
</dbReference>
<proteinExistence type="predicted"/>
<keyword evidence="9" id="KW-1185">Reference proteome</keyword>
<dbReference type="EMBL" id="VJMH01005607">
    <property type="protein sequence ID" value="KAF0694073.1"/>
    <property type="molecule type" value="Genomic_DNA"/>
</dbReference>
<dbReference type="PANTHER" id="PTHR44329:SF214">
    <property type="entry name" value="PROTEIN KINASE DOMAIN-CONTAINING PROTEIN"/>
    <property type="match status" value="1"/>
</dbReference>
<dbReference type="EMBL" id="CAADRA010005628">
    <property type="protein sequence ID" value="VFT91835.1"/>
    <property type="molecule type" value="Genomic_DNA"/>
</dbReference>
<dbReference type="Pfam" id="PF07714">
    <property type="entry name" value="PK_Tyr_Ser-Thr"/>
    <property type="match status" value="1"/>
</dbReference>
<organism evidence="8 9">
    <name type="scientific">Aphanomyces stellatus</name>
    <dbReference type="NCBI Taxonomy" id="120398"/>
    <lineage>
        <taxon>Eukaryota</taxon>
        <taxon>Sar</taxon>
        <taxon>Stramenopiles</taxon>
        <taxon>Oomycota</taxon>
        <taxon>Saprolegniomycetes</taxon>
        <taxon>Saprolegniales</taxon>
        <taxon>Verrucalvaceae</taxon>
        <taxon>Aphanomyces</taxon>
    </lineage>
</organism>
<keyword evidence="1" id="KW-0808">Transferase</keyword>
<dbReference type="PROSITE" id="PS00107">
    <property type="entry name" value="PROTEIN_KINASE_ATP"/>
    <property type="match status" value="1"/>
</dbReference>
<dbReference type="SMART" id="SM00364">
    <property type="entry name" value="LRR_BAC"/>
    <property type="match status" value="2"/>
</dbReference>
<dbReference type="SUPFAM" id="SSF52058">
    <property type="entry name" value="L domain-like"/>
    <property type="match status" value="1"/>
</dbReference>
<dbReference type="GO" id="GO:0004674">
    <property type="term" value="F:protein serine/threonine kinase activity"/>
    <property type="evidence" value="ECO:0007669"/>
    <property type="project" value="UniProtKB-KW"/>
</dbReference>
<dbReference type="OrthoDB" id="546826at2759"/>
<dbReference type="PROSITE" id="PS50011">
    <property type="entry name" value="PROTEIN_KINASE_DOM"/>
    <property type="match status" value="1"/>
</dbReference>
<keyword evidence="5" id="KW-0812">Transmembrane</keyword>
<dbReference type="InterPro" id="IPR051681">
    <property type="entry name" value="Ser/Thr_Kinases-Pseudokinases"/>
</dbReference>
<gene>
    <name evidence="8" type="primary">Aste57867_15021</name>
    <name evidence="7" type="ORF">As57867_014965</name>
    <name evidence="8" type="ORF">ASTE57867_15021</name>
</gene>
<keyword evidence="5" id="KW-0472">Membrane</keyword>
<dbReference type="PROSITE" id="PS00108">
    <property type="entry name" value="PROTEIN_KINASE_ST"/>
    <property type="match status" value="1"/>
</dbReference>
<dbReference type="PANTHER" id="PTHR44329">
    <property type="entry name" value="SERINE/THREONINE-PROTEIN KINASE TNNI3K-RELATED"/>
    <property type="match status" value="1"/>
</dbReference>
<evidence type="ECO:0000313" key="7">
    <source>
        <dbReference type="EMBL" id="KAF0694073.1"/>
    </source>
</evidence>
<keyword evidence="2 4" id="KW-0547">Nucleotide-binding</keyword>
<reference evidence="8 9" key="1">
    <citation type="submission" date="2019-03" db="EMBL/GenBank/DDBJ databases">
        <authorList>
            <person name="Gaulin E."/>
            <person name="Dumas B."/>
        </authorList>
    </citation>
    <scope>NUCLEOTIDE SEQUENCE [LARGE SCALE GENOMIC DNA]</scope>
    <source>
        <strain evidence="8">CBS 568.67</strain>
    </source>
</reference>
<keyword evidence="3 4" id="KW-0067">ATP-binding</keyword>
<dbReference type="Gene3D" id="1.10.510.10">
    <property type="entry name" value="Transferase(Phosphotransferase) domain 1"/>
    <property type="match status" value="1"/>
</dbReference>
<keyword evidence="1" id="KW-0723">Serine/threonine-protein kinase</keyword>
<sequence>MVAGGELAALCPYGGLPATTTWVFSGVGCKSMDDWCVVDRSCRYIGNESIKFNALGDFSSISESENTTFSWEIVGSKTTTDASLFVLPKYVTDMLVQTLKDMIFQGQLLPSWGTQVISLYVYNIHVDIFPPPRRVLKNIQPVDTIPLPATLNSLSIMSSSVSTNASFSWPVNLTYMKFDSNKLVGLPVLPSSLARLDIQSNQLTTAPSIPLGVLSVGLGYNNLSTSADLNALPDSVTMLYVLPSLRSNLFTNLTNVNFTRFERITLVGNKLKQIANVTFGANLTFLDLTGLQLDFWLMDQSTYTALASLPVESMSYSSFFNATVSKGYTYNLTRINSTAADCNASHGEIKTLWENSKKDRKPPFNNETFTVCVLRVSAPPSTTLFGLGAIVGIAVTGAVLVGAAVFLFMRRQQMAARDTSTAQSHLKEGAGELNMDELKLRRLDSGNVHMDRLLGSGAFGDVWLGSFQTQRVAIKTLRPGNVTVRQVQSFIDEIKLMGSFDSPYIVKLIGAAWSQPSDVKCVMEYMDMGDLREYLETNNAQKYDWQLKTRHIQAIAEGLVYLHSLDIIHRDLKSRNVLLDSTNGVKLTDFGISKEDLQQTMTMGMGTFRWMAPEVISDDGYNSSADVFSFGMVLSEFDSHEVPYKDLKNPKSGEPVADAAIMMKVVGGTLKPTFSTSCPEWIREMAEHCLARDPHQRPTAVQLAHIINVKLNEAKEGHS</sequence>
<feature type="domain" description="Protein kinase" evidence="6">
    <location>
        <begin position="448"/>
        <end position="719"/>
    </location>
</feature>
<dbReference type="InterPro" id="IPR011009">
    <property type="entry name" value="Kinase-like_dom_sf"/>
</dbReference>
<dbReference type="InterPro" id="IPR000719">
    <property type="entry name" value="Prot_kinase_dom"/>
</dbReference>
<evidence type="ECO:0000256" key="4">
    <source>
        <dbReference type="PROSITE-ProRule" id="PRU10141"/>
    </source>
</evidence>
<dbReference type="InterPro" id="IPR032675">
    <property type="entry name" value="LRR_dom_sf"/>
</dbReference>
<feature type="transmembrane region" description="Helical" evidence="5">
    <location>
        <begin position="384"/>
        <end position="408"/>
    </location>
</feature>
<dbReference type="CDD" id="cd13999">
    <property type="entry name" value="STKc_MAP3K-like"/>
    <property type="match status" value="1"/>
</dbReference>
<evidence type="ECO:0000256" key="5">
    <source>
        <dbReference type="SAM" id="Phobius"/>
    </source>
</evidence>
<keyword evidence="5" id="KW-1133">Transmembrane helix</keyword>
<dbReference type="SUPFAM" id="SSF56112">
    <property type="entry name" value="Protein kinase-like (PK-like)"/>
    <property type="match status" value="1"/>
</dbReference>
<dbReference type="AlphaFoldDB" id="A0A485L2F6"/>
<dbReference type="InterPro" id="IPR001245">
    <property type="entry name" value="Ser-Thr/Tyr_kinase_cat_dom"/>
</dbReference>
<accession>A0A485L2F6</accession>
<reference evidence="7" key="2">
    <citation type="submission" date="2019-06" db="EMBL/GenBank/DDBJ databases">
        <title>Genomics analysis of Aphanomyces spp. identifies a new class of oomycete effector associated with host adaptation.</title>
        <authorList>
            <person name="Gaulin E."/>
        </authorList>
    </citation>
    <scope>NUCLEOTIDE SEQUENCE</scope>
    <source>
        <strain evidence="7">CBS 578.67</strain>
    </source>
</reference>
<dbReference type="Gene3D" id="3.80.10.10">
    <property type="entry name" value="Ribonuclease Inhibitor"/>
    <property type="match status" value="1"/>
</dbReference>
<name>A0A485L2F6_9STRA</name>
<protein>
    <submittedName>
        <fullName evidence="8">Aste57867_15021 protein</fullName>
    </submittedName>
</protein>
<dbReference type="CDD" id="cd12087">
    <property type="entry name" value="TM_EGFR-like"/>
    <property type="match status" value="1"/>
</dbReference>
<dbReference type="SMART" id="SM00220">
    <property type="entry name" value="S_TKc"/>
    <property type="match status" value="1"/>
</dbReference>
<dbReference type="Proteomes" id="UP000332933">
    <property type="component" value="Unassembled WGS sequence"/>
</dbReference>
<evidence type="ECO:0000256" key="1">
    <source>
        <dbReference type="ARBA" id="ARBA00022527"/>
    </source>
</evidence>
<evidence type="ECO:0000313" key="9">
    <source>
        <dbReference type="Proteomes" id="UP000332933"/>
    </source>
</evidence>
<feature type="binding site" evidence="4">
    <location>
        <position position="475"/>
    </location>
    <ligand>
        <name>ATP</name>
        <dbReference type="ChEBI" id="CHEBI:30616"/>
    </ligand>
</feature>
<dbReference type="InterPro" id="IPR017441">
    <property type="entry name" value="Protein_kinase_ATP_BS"/>
</dbReference>
<dbReference type="PRINTS" id="PR00109">
    <property type="entry name" value="TYRKINASE"/>
</dbReference>
<dbReference type="GO" id="GO:0005524">
    <property type="term" value="F:ATP binding"/>
    <property type="evidence" value="ECO:0007669"/>
    <property type="project" value="UniProtKB-UniRule"/>
</dbReference>
<evidence type="ECO:0000256" key="2">
    <source>
        <dbReference type="ARBA" id="ARBA00022741"/>
    </source>
</evidence>
<evidence type="ECO:0000259" key="6">
    <source>
        <dbReference type="PROSITE" id="PS50011"/>
    </source>
</evidence>
<evidence type="ECO:0000256" key="3">
    <source>
        <dbReference type="ARBA" id="ARBA00022840"/>
    </source>
</evidence>
<evidence type="ECO:0000313" key="8">
    <source>
        <dbReference type="EMBL" id="VFT91835.1"/>
    </source>
</evidence>